<evidence type="ECO:0000313" key="5">
    <source>
        <dbReference type="EMBL" id="PRP73534.1"/>
    </source>
</evidence>
<dbReference type="Pfam" id="PF00512">
    <property type="entry name" value="HisKA"/>
    <property type="match status" value="1"/>
</dbReference>
<accession>A0A2P6MPB0</accession>
<dbReference type="InterPro" id="IPR036097">
    <property type="entry name" value="HisK_dim/P_sf"/>
</dbReference>
<dbReference type="Gene3D" id="1.10.287.130">
    <property type="match status" value="1"/>
</dbReference>
<dbReference type="STRING" id="1890364.A0A2P6MPB0"/>
<evidence type="ECO:0000259" key="3">
    <source>
        <dbReference type="PROSITE" id="PS50109"/>
    </source>
</evidence>
<dbReference type="InParanoid" id="A0A2P6MPB0"/>
<feature type="modified residue" description="4-aspartylphosphate" evidence="2">
    <location>
        <position position="768"/>
    </location>
</feature>
<feature type="domain" description="Histidine kinase" evidence="3">
    <location>
        <begin position="470"/>
        <end position="688"/>
    </location>
</feature>
<protein>
    <submittedName>
        <fullName evidence="5">Putative two-component hybrid sensor and regulator</fullName>
    </submittedName>
</protein>
<dbReference type="PROSITE" id="PS50110">
    <property type="entry name" value="RESPONSE_REGULATORY"/>
    <property type="match status" value="2"/>
</dbReference>
<dbReference type="PANTHER" id="PTHR45339:SF5">
    <property type="entry name" value="HISTIDINE KINASE"/>
    <property type="match status" value="1"/>
</dbReference>
<dbReference type="InterPro" id="IPR001789">
    <property type="entry name" value="Sig_transdc_resp-reg_receiver"/>
</dbReference>
<dbReference type="CDD" id="cd16922">
    <property type="entry name" value="HATPase_EvgS-ArcB-TorS-like"/>
    <property type="match status" value="1"/>
</dbReference>
<dbReference type="InterPro" id="IPR011006">
    <property type="entry name" value="CheY-like_superfamily"/>
</dbReference>
<evidence type="ECO:0000256" key="2">
    <source>
        <dbReference type="PROSITE-ProRule" id="PRU00169"/>
    </source>
</evidence>
<comment type="caution">
    <text evidence="5">The sequence shown here is derived from an EMBL/GenBank/DDBJ whole genome shotgun (WGS) entry which is preliminary data.</text>
</comment>
<reference evidence="5 6" key="1">
    <citation type="journal article" date="2018" name="Genome Biol. Evol.">
        <title>Multiple Roots of Fruiting Body Formation in Amoebozoa.</title>
        <authorList>
            <person name="Hillmann F."/>
            <person name="Forbes G."/>
            <person name="Novohradska S."/>
            <person name="Ferling I."/>
            <person name="Riege K."/>
            <person name="Groth M."/>
            <person name="Westermann M."/>
            <person name="Marz M."/>
            <person name="Spaller T."/>
            <person name="Winckler T."/>
            <person name="Schaap P."/>
            <person name="Glockner G."/>
        </authorList>
    </citation>
    <scope>NUCLEOTIDE SEQUENCE [LARGE SCALE GENOMIC DNA]</scope>
    <source>
        <strain evidence="5 6">Jena</strain>
    </source>
</reference>
<dbReference type="AlphaFoldDB" id="A0A2P6MPB0"/>
<evidence type="ECO:0000259" key="4">
    <source>
        <dbReference type="PROSITE" id="PS50110"/>
    </source>
</evidence>
<gene>
    <name evidence="5" type="ORF">PROFUN_02543</name>
</gene>
<dbReference type="InterPro" id="IPR036890">
    <property type="entry name" value="HATPase_C_sf"/>
</dbReference>
<dbReference type="PANTHER" id="PTHR45339">
    <property type="entry name" value="HYBRID SIGNAL TRANSDUCTION HISTIDINE KINASE J"/>
    <property type="match status" value="1"/>
</dbReference>
<dbReference type="InterPro" id="IPR003661">
    <property type="entry name" value="HisK_dim/P_dom"/>
</dbReference>
<dbReference type="CDD" id="cd17546">
    <property type="entry name" value="REC_hyHK_CKI1_RcsC-like"/>
    <property type="match status" value="1"/>
</dbReference>
<dbReference type="SMART" id="SM00387">
    <property type="entry name" value="HATPase_c"/>
    <property type="match status" value="1"/>
</dbReference>
<dbReference type="InterPro" id="IPR003594">
    <property type="entry name" value="HATPase_dom"/>
</dbReference>
<name>A0A2P6MPB0_9EUKA</name>
<dbReference type="OrthoDB" id="18419at2759"/>
<dbReference type="CDD" id="cd00082">
    <property type="entry name" value="HisKA"/>
    <property type="match status" value="1"/>
</dbReference>
<dbReference type="SUPFAM" id="SSF55874">
    <property type="entry name" value="ATPase domain of HSP90 chaperone/DNA topoisomerase II/histidine kinase"/>
    <property type="match status" value="1"/>
</dbReference>
<dbReference type="FunFam" id="3.30.565.10:FF:000010">
    <property type="entry name" value="Sensor histidine kinase RcsC"/>
    <property type="match status" value="1"/>
</dbReference>
<feature type="modified residue" description="4-aspartylphosphate" evidence="2">
    <location>
        <position position="898"/>
    </location>
</feature>
<evidence type="ECO:0000256" key="1">
    <source>
        <dbReference type="ARBA" id="ARBA00022553"/>
    </source>
</evidence>
<dbReference type="Proteomes" id="UP000241769">
    <property type="component" value="Unassembled WGS sequence"/>
</dbReference>
<dbReference type="SUPFAM" id="SSF47384">
    <property type="entry name" value="Homodimeric domain of signal transducing histidine kinase"/>
    <property type="match status" value="1"/>
</dbReference>
<dbReference type="Pfam" id="PF00072">
    <property type="entry name" value="Response_reg"/>
    <property type="match status" value="1"/>
</dbReference>
<feature type="domain" description="Response regulatory" evidence="4">
    <location>
        <begin position="716"/>
        <end position="825"/>
    </location>
</feature>
<evidence type="ECO:0000313" key="6">
    <source>
        <dbReference type="Proteomes" id="UP000241769"/>
    </source>
</evidence>
<sequence>MATESSSKHRRTGDVVTSWEKHRLSIFTHIFENSERGHFFTSVQSDRMVVVYITPGMCSKLGSTTRQLSGQTHQRGAPCQRRADLRMMMVSNRGLTPEWWESLEEAATSGIIFERQFITRTEDGYIRITAKFDPVEIENEKYIITSCTSHAHKSPVRCDFEPLPIDFQQFLYDAVIESRAMHNLLEVDMVAKDILIHHATENLAQTFYDSAADTITNRWVYRDIGFAKEKIIWLAESLSQGARIGSINQIANSFFCPGIGMYKDVVLSGACCGAIDRETRLWIPSEQVESHGNFNFIFTVTVKENTESSLESQKEFNTDYMAFFNLALTPLCLVEMQEDDSVLFHMANAAFARMSFDSSPDLIKGRNSKELSWMTTMDVIKWIRDLKSNYNEKNNLSVFQNSYHVLGREMILQTKAQRMDIGQGSHGIWSCAQTDVTVFVLEQDKLEKKVQERTKELDEALQTKNRFLTTMSHEIRTPLSGLVGSISHFSEKSDLNEEDREVLEIGHHCGDQLLTVINDVLDLSKIEANQVILERRPVIVQAVLEASVDVVTIHAAKKGLPIIMECDFPLDLQIYSDHLRLRQIMVNLISNAIKFTEKGEIYVFARVRGGDQLEISVKDSGIGIRHSFKKKIFQPFVQSDPSITRKFGGSGLGLSICQRLVEAMQGSISVESIEGQGSTFSFHVRLERCTELSQDAQFLGSTERKVIQSNEKKKKNALVLEGNHKQLNVLMRTLYRLGFQCEGKTRVDDSLEEEKWAGNLTPDVIFVDMELDGVEKVLHRFPGIPILSLENLIVGVPRTKRPGTLGVLRKPIRRRQLAQTLHGILYHGCVTVNSQPDQPSPKIELKPIKCLVAEDNPINQKVILRMLKKLGIQADCVDNGKSAVEWVQKHRVDLILMDCNMPIMGGIQATEMIRALPHFQPRIVALTADAMSNTRFQCLDAGMSDVMTKPITTEQLQQVIQQTHQR</sequence>
<organism evidence="5 6">
    <name type="scientific">Planoprotostelium fungivorum</name>
    <dbReference type="NCBI Taxonomy" id="1890364"/>
    <lineage>
        <taxon>Eukaryota</taxon>
        <taxon>Amoebozoa</taxon>
        <taxon>Evosea</taxon>
        <taxon>Variosea</taxon>
        <taxon>Cavosteliida</taxon>
        <taxon>Cavosteliaceae</taxon>
        <taxon>Planoprotostelium</taxon>
    </lineage>
</organism>
<feature type="domain" description="Response regulatory" evidence="4">
    <location>
        <begin position="849"/>
        <end position="964"/>
    </location>
</feature>
<dbReference type="InterPro" id="IPR004358">
    <property type="entry name" value="Sig_transdc_His_kin-like_C"/>
</dbReference>
<dbReference type="GO" id="GO:0000155">
    <property type="term" value="F:phosphorelay sensor kinase activity"/>
    <property type="evidence" value="ECO:0007669"/>
    <property type="project" value="InterPro"/>
</dbReference>
<dbReference type="EMBL" id="MDYQ01000599">
    <property type="protein sequence ID" value="PRP73534.1"/>
    <property type="molecule type" value="Genomic_DNA"/>
</dbReference>
<proteinExistence type="predicted"/>
<dbReference type="SMART" id="SM00388">
    <property type="entry name" value="HisKA"/>
    <property type="match status" value="1"/>
</dbReference>
<dbReference type="Gene3D" id="3.30.565.10">
    <property type="entry name" value="Histidine kinase-like ATPase, C-terminal domain"/>
    <property type="match status" value="1"/>
</dbReference>
<dbReference type="PRINTS" id="PR00344">
    <property type="entry name" value="BCTRLSENSOR"/>
</dbReference>
<keyword evidence="1 2" id="KW-0597">Phosphoprotein</keyword>
<dbReference type="SMART" id="SM00448">
    <property type="entry name" value="REC"/>
    <property type="match status" value="1"/>
</dbReference>
<dbReference type="PROSITE" id="PS50109">
    <property type="entry name" value="HIS_KIN"/>
    <property type="match status" value="1"/>
</dbReference>
<dbReference type="SUPFAM" id="SSF52172">
    <property type="entry name" value="CheY-like"/>
    <property type="match status" value="2"/>
</dbReference>
<dbReference type="Pfam" id="PF02518">
    <property type="entry name" value="HATPase_c"/>
    <property type="match status" value="1"/>
</dbReference>
<dbReference type="Gene3D" id="3.40.50.2300">
    <property type="match status" value="1"/>
</dbReference>
<keyword evidence="6" id="KW-1185">Reference proteome</keyword>
<dbReference type="InterPro" id="IPR005467">
    <property type="entry name" value="His_kinase_dom"/>
</dbReference>